<evidence type="ECO:0000313" key="1">
    <source>
        <dbReference type="EMBL" id="PIR84620.1"/>
    </source>
</evidence>
<evidence type="ECO:0000313" key="2">
    <source>
        <dbReference type="Proteomes" id="UP000229344"/>
    </source>
</evidence>
<proteinExistence type="predicted"/>
<gene>
    <name evidence="1" type="ORF">COU16_03540</name>
</gene>
<name>A0A2H0UE39_9BACT</name>
<reference evidence="2" key="1">
    <citation type="submission" date="2017-09" db="EMBL/GenBank/DDBJ databases">
        <title>Depth-based differentiation of microbial function through sediment-hosted aquifers and enrichment of novel symbionts in the deep terrestrial subsurface.</title>
        <authorList>
            <person name="Probst A.J."/>
            <person name="Ladd B."/>
            <person name="Jarett J.K."/>
            <person name="Geller-Mcgrath D.E."/>
            <person name="Sieber C.M.K."/>
            <person name="Emerson J.B."/>
            <person name="Anantharaman K."/>
            <person name="Thomas B.C."/>
            <person name="Malmstrom R."/>
            <person name="Stieglmeier M."/>
            <person name="Klingl A."/>
            <person name="Woyke T."/>
            <person name="Ryan C.M."/>
            <person name="Banfield J.F."/>
        </authorList>
    </citation>
    <scope>NUCLEOTIDE SEQUENCE [LARGE SCALE GENOMIC DNA]</scope>
</reference>
<protein>
    <submittedName>
        <fullName evidence="1">Uncharacterized protein</fullName>
    </submittedName>
</protein>
<dbReference type="Proteomes" id="UP000229344">
    <property type="component" value="Unassembled WGS sequence"/>
</dbReference>
<comment type="caution">
    <text evidence="1">The sequence shown here is derived from an EMBL/GenBank/DDBJ whole genome shotgun (WGS) entry which is preliminary data.</text>
</comment>
<accession>A0A2H0UE39</accession>
<sequence length="94" mass="10281">MRGGGIKKVADLFETYRTRLKAPQKTVINTFTEVVSDVCGFSLRTSDVSYTPSSKTLSLKAAGPLKTEILLRKQELLIHMKGRLGASSAPNEII</sequence>
<dbReference type="AlphaFoldDB" id="A0A2H0UE39"/>
<organism evidence="1 2">
    <name type="scientific">Candidatus Kaiserbacteria bacterium CG10_big_fil_rev_8_21_14_0_10_47_16</name>
    <dbReference type="NCBI Taxonomy" id="1974608"/>
    <lineage>
        <taxon>Bacteria</taxon>
        <taxon>Candidatus Kaiseribacteriota</taxon>
    </lineage>
</organism>
<dbReference type="EMBL" id="PFBI01000006">
    <property type="protein sequence ID" value="PIR84620.1"/>
    <property type="molecule type" value="Genomic_DNA"/>
</dbReference>